<gene>
    <name evidence="11" type="ORF">ACFS2C_04525</name>
</gene>
<protein>
    <submittedName>
        <fullName evidence="11">Acetyl/propionyl/methylcrotonyl-CoA carboxylase subunit alpha</fullName>
    </submittedName>
</protein>
<dbReference type="InterPro" id="IPR005479">
    <property type="entry name" value="CPAse_ATP-bd"/>
</dbReference>
<dbReference type="InterPro" id="IPR011761">
    <property type="entry name" value="ATP-grasp"/>
</dbReference>
<dbReference type="InterPro" id="IPR005482">
    <property type="entry name" value="Biotin_COase_C"/>
</dbReference>
<feature type="domain" description="ATP-grasp" evidence="9">
    <location>
        <begin position="107"/>
        <end position="307"/>
    </location>
</feature>
<keyword evidence="12" id="KW-1185">Reference proteome</keyword>
<reference evidence="12" key="1">
    <citation type="journal article" date="2019" name="Int. J. Syst. Evol. Microbiol.">
        <title>The Global Catalogue of Microorganisms (GCM) 10K type strain sequencing project: providing services to taxonomists for standard genome sequencing and annotation.</title>
        <authorList>
            <consortium name="The Broad Institute Genomics Platform"/>
            <consortium name="The Broad Institute Genome Sequencing Center for Infectious Disease"/>
            <person name="Wu L."/>
            <person name="Ma J."/>
        </authorList>
    </citation>
    <scope>NUCLEOTIDE SEQUENCE [LARGE SCALE GENOMIC DNA]</scope>
    <source>
        <strain evidence="12">IBRC-M 10906</strain>
    </source>
</reference>
<dbReference type="Pfam" id="PF00364">
    <property type="entry name" value="Biotin_lipoyl"/>
    <property type="match status" value="1"/>
</dbReference>
<proteinExistence type="predicted"/>
<keyword evidence="4 6" id="KW-0067">ATP-binding</keyword>
<dbReference type="Pfam" id="PF21139">
    <property type="entry name" value="BT_MCC_alpha"/>
    <property type="match status" value="1"/>
</dbReference>
<evidence type="ECO:0000256" key="6">
    <source>
        <dbReference type="PROSITE-ProRule" id="PRU00409"/>
    </source>
</evidence>
<dbReference type="SUPFAM" id="SSF56059">
    <property type="entry name" value="Glutathione synthetase ATP-binding domain-like"/>
    <property type="match status" value="1"/>
</dbReference>
<dbReference type="PROSITE" id="PS50968">
    <property type="entry name" value="BIOTINYL_LIPOYL"/>
    <property type="match status" value="1"/>
</dbReference>
<evidence type="ECO:0000256" key="4">
    <source>
        <dbReference type="ARBA" id="ARBA00022840"/>
    </source>
</evidence>
<dbReference type="PROSITE" id="PS50979">
    <property type="entry name" value="BC"/>
    <property type="match status" value="1"/>
</dbReference>
<evidence type="ECO:0000256" key="7">
    <source>
        <dbReference type="SAM" id="MobiDB-lite"/>
    </source>
</evidence>
<feature type="region of interest" description="Disordered" evidence="7">
    <location>
        <begin position="648"/>
        <end position="671"/>
    </location>
</feature>
<dbReference type="SUPFAM" id="SSF51230">
    <property type="entry name" value="Single hybrid motif"/>
    <property type="match status" value="1"/>
</dbReference>
<dbReference type="Pfam" id="PF02785">
    <property type="entry name" value="Biotin_carb_C"/>
    <property type="match status" value="1"/>
</dbReference>
<dbReference type="SMART" id="SM00878">
    <property type="entry name" value="Biotin_carb_C"/>
    <property type="match status" value="1"/>
</dbReference>
<dbReference type="InterPro" id="IPR050856">
    <property type="entry name" value="Biotin_carboxylase_complex"/>
</dbReference>
<accession>A0ABW5W3Z1</accession>
<dbReference type="CDD" id="cd06850">
    <property type="entry name" value="biotinyl_domain"/>
    <property type="match status" value="1"/>
</dbReference>
<dbReference type="PROSITE" id="PS00867">
    <property type="entry name" value="CPSASE_2"/>
    <property type="match status" value="1"/>
</dbReference>
<organism evidence="11 12">
    <name type="scientific">Prauserella oleivorans</name>
    <dbReference type="NCBI Taxonomy" id="1478153"/>
    <lineage>
        <taxon>Bacteria</taxon>
        <taxon>Bacillati</taxon>
        <taxon>Actinomycetota</taxon>
        <taxon>Actinomycetes</taxon>
        <taxon>Pseudonocardiales</taxon>
        <taxon>Pseudonocardiaceae</taxon>
        <taxon>Prauserella</taxon>
    </lineage>
</organism>
<comment type="caution">
    <text evidence="11">The sequence shown here is derived from an EMBL/GenBank/DDBJ whole genome shotgun (WGS) entry which is preliminary data.</text>
</comment>
<dbReference type="EMBL" id="JBHUOF010000005">
    <property type="protein sequence ID" value="MFD2798654.1"/>
    <property type="molecule type" value="Genomic_DNA"/>
</dbReference>
<dbReference type="InterPro" id="IPR011053">
    <property type="entry name" value="Single_hybrid_motif"/>
</dbReference>
<evidence type="ECO:0000256" key="5">
    <source>
        <dbReference type="ARBA" id="ARBA00023267"/>
    </source>
</evidence>
<dbReference type="Pfam" id="PF02786">
    <property type="entry name" value="CPSase_L_D2"/>
    <property type="match status" value="1"/>
</dbReference>
<keyword evidence="3 6" id="KW-0547">Nucleotide-binding</keyword>
<evidence type="ECO:0000259" key="9">
    <source>
        <dbReference type="PROSITE" id="PS50975"/>
    </source>
</evidence>
<dbReference type="InterPro" id="IPR000089">
    <property type="entry name" value="Biotin_lipoyl"/>
</dbReference>
<dbReference type="SUPFAM" id="SSF51246">
    <property type="entry name" value="Rudiment single hybrid motif"/>
    <property type="match status" value="1"/>
</dbReference>
<evidence type="ECO:0000259" key="10">
    <source>
        <dbReference type="PROSITE" id="PS50979"/>
    </source>
</evidence>
<dbReference type="InterPro" id="IPR011764">
    <property type="entry name" value="Biotin_carboxylation_dom"/>
</dbReference>
<keyword evidence="2" id="KW-0436">Ligase</keyword>
<dbReference type="InterPro" id="IPR011054">
    <property type="entry name" value="Rudment_hybrid_motif"/>
</dbReference>
<evidence type="ECO:0000256" key="2">
    <source>
        <dbReference type="ARBA" id="ARBA00022598"/>
    </source>
</evidence>
<dbReference type="Pfam" id="PF00289">
    <property type="entry name" value="Biotin_carb_N"/>
    <property type="match status" value="1"/>
</dbReference>
<dbReference type="RefSeq" id="WP_377388640.1">
    <property type="nucleotide sequence ID" value="NZ_JBHSAN010000014.1"/>
</dbReference>
<dbReference type="InterPro" id="IPR016185">
    <property type="entry name" value="PreATP-grasp_dom_sf"/>
</dbReference>
<dbReference type="SUPFAM" id="SSF52440">
    <property type="entry name" value="PreATP-grasp domain"/>
    <property type="match status" value="1"/>
</dbReference>
<dbReference type="Gene3D" id="2.40.50.100">
    <property type="match status" value="1"/>
</dbReference>
<sequence length="671" mass="70759">MIENLLVANRGEIARRIFRTCRDVGIGTVAVYSDADAGSPHVAEADAAVRLPGDAPADTYLRAEALVRAARAAGADAVHPGYGFLAENADFARAVLDAGLVWVGPSPEAIETMGSKVASKRLLSGAGVPVLAELDPAAVTEDDLPVLVKASAGGGGRGMRVVRDRAALAEAVEGARAEAQSAFGDPTVFCERYLETGRHIEVQILADTHGTVWAVGERECSIQRRHQKVVEEAPSPYVGETMRARLFEAARAAAKAVGYVGAGTVEFLAAGDEFFFLEMNTRLQVEHPVTECTTGLDLVELQLRIADGGRLPAEPPRTEGHAIEVRLYAEDPAADWQPQSGTLHAFDVPGVAAEFAVPARGPALRLDSGVTAGSVVGVHYDAMLAKVIAWGPDRTAVARSLAGALAAARIHGVTTNRDLLVAVLRHPGFLAGETDTAFLDRHRAAVLAPLAGTEAVRLSVLAAALATAERNRESARVLGGLPSGWRNIPSAPQRKSYVHNGQKYDVRYRLTRDGLRADGYDGVALVEARPDRVVLEVDGVRRAFHVDAYPGLVAVDSALGAVSLARVPRFPDPEAEQGAGSLRAPMPGTVVRVAVSEGERVQAGKPLLWLEAMKMEHRIDAPVSGVVTRLPVVAGTQVDLGAVLAIVSADGDQPDDTDQDDPDAPDSGDEE</sequence>
<dbReference type="PANTHER" id="PTHR18866:SF126">
    <property type="entry name" value="BIOTIN CARBOXYLASE"/>
    <property type="match status" value="1"/>
</dbReference>
<name>A0ABW5W3Z1_9PSEU</name>
<comment type="cofactor">
    <cofactor evidence="1">
        <name>biotin</name>
        <dbReference type="ChEBI" id="CHEBI:57586"/>
    </cofactor>
</comment>
<dbReference type="Gene3D" id="3.30.470.20">
    <property type="entry name" value="ATP-grasp fold, B domain"/>
    <property type="match status" value="1"/>
</dbReference>
<dbReference type="Proteomes" id="UP001597478">
    <property type="component" value="Unassembled WGS sequence"/>
</dbReference>
<evidence type="ECO:0000313" key="12">
    <source>
        <dbReference type="Proteomes" id="UP001597478"/>
    </source>
</evidence>
<dbReference type="PANTHER" id="PTHR18866">
    <property type="entry name" value="CARBOXYLASE:PYRUVATE/ACETYL-COA/PROPIONYL-COA CARBOXYLASE"/>
    <property type="match status" value="1"/>
</dbReference>
<feature type="compositionally biased region" description="Acidic residues" evidence="7">
    <location>
        <begin position="652"/>
        <end position="671"/>
    </location>
</feature>
<keyword evidence="5" id="KW-0092">Biotin</keyword>
<evidence type="ECO:0000256" key="3">
    <source>
        <dbReference type="ARBA" id="ARBA00022741"/>
    </source>
</evidence>
<dbReference type="InterPro" id="IPR005481">
    <property type="entry name" value="BC-like_N"/>
</dbReference>
<evidence type="ECO:0000313" key="11">
    <source>
        <dbReference type="EMBL" id="MFD2798654.1"/>
    </source>
</evidence>
<evidence type="ECO:0000256" key="1">
    <source>
        <dbReference type="ARBA" id="ARBA00001953"/>
    </source>
</evidence>
<feature type="domain" description="Biotin carboxylation" evidence="10">
    <location>
        <begin position="1"/>
        <end position="444"/>
    </location>
</feature>
<dbReference type="PROSITE" id="PS50975">
    <property type="entry name" value="ATP_GRASP"/>
    <property type="match status" value="1"/>
</dbReference>
<feature type="domain" description="Lipoyl-binding" evidence="8">
    <location>
        <begin position="567"/>
        <end position="648"/>
    </location>
</feature>
<evidence type="ECO:0000259" key="8">
    <source>
        <dbReference type="PROSITE" id="PS50968"/>
    </source>
</evidence>
<dbReference type="InterPro" id="IPR048429">
    <property type="entry name" value="MCC_alpha_BT"/>
</dbReference>